<comment type="caution">
    <text evidence="2">The sequence shown here is derived from an EMBL/GenBank/DDBJ whole genome shotgun (WGS) entry which is preliminary data.</text>
</comment>
<feature type="region of interest" description="Disordered" evidence="1">
    <location>
        <begin position="214"/>
        <end position="258"/>
    </location>
</feature>
<feature type="region of interest" description="Disordered" evidence="1">
    <location>
        <begin position="453"/>
        <end position="510"/>
    </location>
</feature>
<feature type="compositionally biased region" description="Low complexity" evidence="1">
    <location>
        <begin position="344"/>
        <end position="355"/>
    </location>
</feature>
<dbReference type="EMBL" id="JAZGQK010000007">
    <property type="protein sequence ID" value="MEE6258871.1"/>
    <property type="molecule type" value="Genomic_DNA"/>
</dbReference>
<name>A0ABU7RQT8_9ACTN</name>
<protein>
    <recommendedName>
        <fullName evidence="4">WXG100 family type VII secretion target</fullName>
    </recommendedName>
</protein>
<evidence type="ECO:0000313" key="2">
    <source>
        <dbReference type="EMBL" id="MEE6258871.1"/>
    </source>
</evidence>
<keyword evidence="3" id="KW-1185">Reference proteome</keyword>
<accession>A0ABU7RQT8</accession>
<organism evidence="2 3">
    <name type="scientific">Plantactinospora sonchi</name>
    <dbReference type="NCBI Taxonomy" id="1544735"/>
    <lineage>
        <taxon>Bacteria</taxon>
        <taxon>Bacillati</taxon>
        <taxon>Actinomycetota</taxon>
        <taxon>Actinomycetes</taxon>
        <taxon>Micromonosporales</taxon>
        <taxon>Micromonosporaceae</taxon>
        <taxon>Plantactinospora</taxon>
    </lineage>
</organism>
<dbReference type="RefSeq" id="WP_331213993.1">
    <property type="nucleotide sequence ID" value="NZ_JAZGQK010000007.1"/>
</dbReference>
<evidence type="ECO:0000256" key="1">
    <source>
        <dbReference type="SAM" id="MobiDB-lite"/>
    </source>
</evidence>
<evidence type="ECO:0008006" key="4">
    <source>
        <dbReference type="Google" id="ProtNLM"/>
    </source>
</evidence>
<feature type="compositionally biased region" description="Polar residues" evidence="1">
    <location>
        <begin position="487"/>
        <end position="496"/>
    </location>
</feature>
<gene>
    <name evidence="2" type="ORF">V1633_10255</name>
</gene>
<feature type="compositionally biased region" description="Low complexity" evidence="1">
    <location>
        <begin position="231"/>
        <end position="244"/>
    </location>
</feature>
<reference evidence="2 3" key="1">
    <citation type="submission" date="2024-01" db="EMBL/GenBank/DDBJ databases">
        <title>Genome insights into Plantactinospora sonchi sp. nov.</title>
        <authorList>
            <person name="Wang L."/>
        </authorList>
    </citation>
    <scope>NUCLEOTIDE SEQUENCE [LARGE SCALE GENOMIC DNA]</scope>
    <source>
        <strain evidence="2 3">NEAU-QY2</strain>
    </source>
</reference>
<feature type="region of interest" description="Disordered" evidence="1">
    <location>
        <begin position="327"/>
        <end position="410"/>
    </location>
</feature>
<proteinExistence type="predicted"/>
<feature type="compositionally biased region" description="Basic and acidic residues" evidence="1">
    <location>
        <begin position="467"/>
        <end position="481"/>
    </location>
</feature>
<sequence length="510" mass="53387">MPSRDYFTYAERPDGQSVSVGSPQSTRWEKFPTFFHVKGVILAEKPDGPAALAEAYSQVRAKLQKTADQLDARGHGFHTAWSDGPASENFFRLTGATLYSLDHWVENLDDKIERLAQLAGDISDAHGKAEELEQQFKAEYESKAPAGAGFYGFPPNLSLDNPALDNEAEEKLKARIAAVYQEVHDKYLKLIIKLGQRLAKDFVEAATWMGSAGKVPARFQGPDKAKPWQGSSSSVTSTTVPSSPNGRPLSRSTMSSQPSDRYAMTLFAEDPNNTAPMVTFDAPAAPPTRFGEYGTEAPVPGGPSVEQRGFGPTTGQQQPVGTVPTAPAAPVGVPGSLGRGFVGPLGTLPPHTTTPSRAGEGPGWSALPAGSPAGQPGPALAGRFGEPVAVPPSTGELAPSALSARGGQPALANPVAPSGALLPDGPMASPAMAASGWSQVLSARAAVTTSVATGKGPAVPERNGVIGERRAGRPEQVEPARRPTPVRTDQTANSSDPVDKRRGAIRRTPA</sequence>
<evidence type="ECO:0000313" key="3">
    <source>
        <dbReference type="Proteomes" id="UP001332243"/>
    </source>
</evidence>
<dbReference type="Proteomes" id="UP001332243">
    <property type="component" value="Unassembled WGS sequence"/>
</dbReference>
<feature type="compositionally biased region" description="Low complexity" evidence="1">
    <location>
        <begin position="365"/>
        <end position="382"/>
    </location>
</feature>